<gene>
    <name evidence="6" type="ORF">ACFPOF_04680</name>
</gene>
<reference evidence="7" key="1">
    <citation type="journal article" date="2019" name="Int. J. Syst. Evol. Microbiol.">
        <title>The Global Catalogue of Microorganisms (GCM) 10K type strain sequencing project: providing services to taxonomists for standard genome sequencing and annotation.</title>
        <authorList>
            <consortium name="The Broad Institute Genomics Platform"/>
            <consortium name="The Broad Institute Genome Sequencing Center for Infectious Disease"/>
            <person name="Wu L."/>
            <person name="Ma J."/>
        </authorList>
    </citation>
    <scope>NUCLEOTIDE SEQUENCE [LARGE SCALE GENOMIC DNA]</scope>
    <source>
        <strain evidence="7">CGMCC 1.18575</strain>
    </source>
</reference>
<sequence length="384" mass="44096">MMELWIGKRNDKELIVRLPYSEDGISRMRMLPSRRWEPSVGGWLIPYTLAVMEQLLSMFPNCALDADRALLEECGWLCDQLEERRVRDRASCTSIDFEQSKWGKDIETELTRQLRLRGYSQKTIRAYCGQVRRFYLFYESRREIGIADLVTGFSYSLLTLGKSPAHVNQAISAVKFYMEKVCAMTPSASAYIRPKKLKKLPNVLSTGEVIRLLDAVGNSKHRAILYLAYSSGLRVSEVVRLRLSDFDRERRTLLVRQAKGGKDRQTVLSDAAFEVVQYYVRVEKPGGGWLFPGVAAGRHLTERTVQKVFEQTLKKANIHKKVSVHSLRHSFATHLLEGGIDIRYIQKLLGHKDVATTQIYTHIAVKDVSRIQSPLDRMIEQKRE</sequence>
<dbReference type="SUPFAM" id="SSF56349">
    <property type="entry name" value="DNA breaking-rejoining enzymes"/>
    <property type="match status" value="1"/>
</dbReference>
<name>A0ABW0HLG3_9BACL</name>
<keyword evidence="3" id="KW-0238">DNA-binding</keyword>
<dbReference type="PROSITE" id="PS51898">
    <property type="entry name" value="TYR_RECOMBINASE"/>
    <property type="match status" value="1"/>
</dbReference>
<dbReference type="InterPro" id="IPR013762">
    <property type="entry name" value="Integrase-like_cat_sf"/>
</dbReference>
<dbReference type="InterPro" id="IPR011010">
    <property type="entry name" value="DNA_brk_join_enz"/>
</dbReference>
<dbReference type="Gene3D" id="1.10.443.10">
    <property type="entry name" value="Intergrase catalytic core"/>
    <property type="match status" value="1"/>
</dbReference>
<dbReference type="InterPro" id="IPR004107">
    <property type="entry name" value="Integrase_SAM-like_N"/>
</dbReference>
<keyword evidence="4" id="KW-0233">DNA recombination</keyword>
<evidence type="ECO:0000256" key="2">
    <source>
        <dbReference type="ARBA" id="ARBA00022908"/>
    </source>
</evidence>
<comment type="similarity">
    <text evidence="1">Belongs to the 'phage' integrase family.</text>
</comment>
<dbReference type="PANTHER" id="PTHR30349:SF64">
    <property type="entry name" value="PROPHAGE INTEGRASE INTD-RELATED"/>
    <property type="match status" value="1"/>
</dbReference>
<accession>A0ABW0HLG3</accession>
<evidence type="ECO:0000313" key="7">
    <source>
        <dbReference type="Proteomes" id="UP001596113"/>
    </source>
</evidence>
<proteinExistence type="inferred from homology"/>
<dbReference type="InterPro" id="IPR010998">
    <property type="entry name" value="Integrase_recombinase_N"/>
</dbReference>
<comment type="caution">
    <text evidence="6">The sequence shown here is derived from an EMBL/GenBank/DDBJ whole genome shotgun (WGS) entry which is preliminary data.</text>
</comment>
<keyword evidence="7" id="KW-1185">Reference proteome</keyword>
<evidence type="ECO:0000256" key="3">
    <source>
        <dbReference type="ARBA" id="ARBA00023125"/>
    </source>
</evidence>
<dbReference type="InterPro" id="IPR002104">
    <property type="entry name" value="Integrase_catalytic"/>
</dbReference>
<dbReference type="EMBL" id="JBHSMI010000008">
    <property type="protein sequence ID" value="MFC5402025.1"/>
    <property type="molecule type" value="Genomic_DNA"/>
</dbReference>
<evidence type="ECO:0000256" key="1">
    <source>
        <dbReference type="ARBA" id="ARBA00008857"/>
    </source>
</evidence>
<dbReference type="PANTHER" id="PTHR30349">
    <property type="entry name" value="PHAGE INTEGRASE-RELATED"/>
    <property type="match status" value="1"/>
</dbReference>
<evidence type="ECO:0000313" key="6">
    <source>
        <dbReference type="EMBL" id="MFC5402025.1"/>
    </source>
</evidence>
<dbReference type="Gene3D" id="1.10.150.130">
    <property type="match status" value="1"/>
</dbReference>
<dbReference type="Pfam" id="PF13495">
    <property type="entry name" value="Phage_int_SAM_4"/>
    <property type="match status" value="1"/>
</dbReference>
<dbReference type="Proteomes" id="UP001596113">
    <property type="component" value="Unassembled WGS sequence"/>
</dbReference>
<dbReference type="InterPro" id="IPR050090">
    <property type="entry name" value="Tyrosine_recombinase_XerCD"/>
</dbReference>
<protein>
    <submittedName>
        <fullName evidence="6">Tyrosine-type recombinase/integrase</fullName>
    </submittedName>
</protein>
<feature type="domain" description="Tyr recombinase" evidence="5">
    <location>
        <begin position="199"/>
        <end position="376"/>
    </location>
</feature>
<evidence type="ECO:0000256" key="4">
    <source>
        <dbReference type="ARBA" id="ARBA00023172"/>
    </source>
</evidence>
<keyword evidence="2" id="KW-0229">DNA integration</keyword>
<dbReference type="RefSeq" id="WP_378130066.1">
    <property type="nucleotide sequence ID" value="NZ_JBHSMI010000008.1"/>
</dbReference>
<evidence type="ECO:0000259" key="5">
    <source>
        <dbReference type="PROSITE" id="PS51898"/>
    </source>
</evidence>
<dbReference type="Pfam" id="PF00589">
    <property type="entry name" value="Phage_integrase"/>
    <property type="match status" value="1"/>
</dbReference>
<organism evidence="6 7">
    <name type="scientific">Cohnella soli</name>
    <dbReference type="NCBI Taxonomy" id="425005"/>
    <lineage>
        <taxon>Bacteria</taxon>
        <taxon>Bacillati</taxon>
        <taxon>Bacillota</taxon>
        <taxon>Bacilli</taxon>
        <taxon>Bacillales</taxon>
        <taxon>Paenibacillaceae</taxon>
        <taxon>Cohnella</taxon>
    </lineage>
</organism>